<name>A0A285GLR0_9FIRM</name>
<evidence type="ECO:0000256" key="3">
    <source>
        <dbReference type="ARBA" id="ARBA00022729"/>
    </source>
</evidence>
<dbReference type="STRING" id="1413210.U472_14970"/>
<dbReference type="InterPro" id="IPR039910">
    <property type="entry name" value="D15-like"/>
</dbReference>
<accession>A0A285GLR0</accession>
<evidence type="ECO:0000256" key="2">
    <source>
        <dbReference type="ARBA" id="ARBA00022692"/>
    </source>
</evidence>
<dbReference type="Pfam" id="PF01103">
    <property type="entry name" value="Omp85"/>
    <property type="match status" value="1"/>
</dbReference>
<dbReference type="PROSITE" id="PS51779">
    <property type="entry name" value="POTRA"/>
    <property type="match status" value="2"/>
</dbReference>
<protein>
    <submittedName>
        <fullName evidence="7">Beta-barrel assembly machine subunit BamA</fullName>
    </submittedName>
</protein>
<dbReference type="RefSeq" id="WP_097017400.1">
    <property type="nucleotide sequence ID" value="NZ_OBDZ01000008.1"/>
</dbReference>
<evidence type="ECO:0000313" key="8">
    <source>
        <dbReference type="Proteomes" id="UP000219573"/>
    </source>
</evidence>
<dbReference type="Gene3D" id="2.40.160.50">
    <property type="entry name" value="membrane protein fhac: a member of the omp85/tpsb transporter family"/>
    <property type="match status" value="1"/>
</dbReference>
<dbReference type="EMBL" id="OBDZ01000008">
    <property type="protein sequence ID" value="SNY24253.1"/>
    <property type="molecule type" value="Genomic_DNA"/>
</dbReference>
<keyword evidence="8" id="KW-1185">Reference proteome</keyword>
<evidence type="ECO:0000256" key="4">
    <source>
        <dbReference type="ARBA" id="ARBA00023136"/>
    </source>
</evidence>
<dbReference type="PANTHER" id="PTHR12815:SF47">
    <property type="entry name" value="TRANSLOCATION AND ASSEMBLY MODULE SUBUNIT TAMA"/>
    <property type="match status" value="1"/>
</dbReference>
<dbReference type="Proteomes" id="UP000219573">
    <property type="component" value="Unassembled WGS sequence"/>
</dbReference>
<organism evidence="7 8">
    <name type="scientific">Orenia metallireducens</name>
    <dbReference type="NCBI Taxonomy" id="1413210"/>
    <lineage>
        <taxon>Bacteria</taxon>
        <taxon>Bacillati</taxon>
        <taxon>Bacillota</taxon>
        <taxon>Clostridia</taxon>
        <taxon>Halanaerobiales</taxon>
        <taxon>Halobacteroidaceae</taxon>
        <taxon>Orenia</taxon>
    </lineage>
</organism>
<keyword evidence="3" id="KW-0732">Signal</keyword>
<dbReference type="GO" id="GO:0019867">
    <property type="term" value="C:outer membrane"/>
    <property type="evidence" value="ECO:0007669"/>
    <property type="project" value="InterPro"/>
</dbReference>
<dbReference type="InterPro" id="IPR034746">
    <property type="entry name" value="POTRA"/>
</dbReference>
<evidence type="ECO:0000259" key="6">
    <source>
        <dbReference type="PROSITE" id="PS51779"/>
    </source>
</evidence>
<dbReference type="AlphaFoldDB" id="A0A285GLR0"/>
<dbReference type="InterPro" id="IPR010827">
    <property type="entry name" value="BamA/TamA_POTRA"/>
</dbReference>
<comment type="subcellular location">
    <subcellularLocation>
        <location evidence="1">Membrane</location>
    </subcellularLocation>
</comment>
<sequence>MYKKIGVITLSLIMIILNSGLLMAETIDNKNVITAIKVVGNKEIKDEEILEKVTTKVGDEISNQQLQEDMKAIFDLGYFFDIQVSFKNHEGGVMLIFEVIENPKLSQIKIDGNTKISTEKLKEIIGIRSGQLLNLNELENAKQEIEKYYREEGYILAKVVDLTIKEKDQLYITINEGRLNNIVINTDGQTKEYIIRRELSIEEGQVFNIDQVWKDLRSIYNLGFFEEVKPDYQAVEGDHQAVDLVINLKEGKTGTFSIGGGYSSASGLTGLIDLKKDNLFGRGQSVKLNWEFGGSTNTYEVGFYQPWVFGTENSLNFNLYNTVREDKNDNDVKEKGGSITIGRTIALDTKAYLKYNYEDSEYLEEIDDTGEFYEVDENIRSLTLKTIRDTRDNFLTPKNGGRQELSIEGAGNILGGDADFAKYYTDIRKYIPSGEDNNWAFRLKLGGSNGDLPETREFYLRESLLDGVRGYSYDHYKDQDGFEGDSIFLTNLEYRIGIAESITGVVFADAGRTFDDNQFSLNDIKYSTGVGVRFNTPIGQLGLDYGYAPEGDDGDKSSFSFRIGSIF</sequence>
<keyword evidence="2" id="KW-0812">Transmembrane</keyword>
<gene>
    <name evidence="7" type="ORF">SAMN06265827_10873</name>
</gene>
<dbReference type="Gene3D" id="3.10.20.310">
    <property type="entry name" value="membrane protein fhac"/>
    <property type="match status" value="3"/>
</dbReference>
<reference evidence="8" key="1">
    <citation type="submission" date="2017-09" db="EMBL/GenBank/DDBJ databases">
        <authorList>
            <person name="Varghese N."/>
            <person name="Submissions S."/>
        </authorList>
    </citation>
    <scope>NUCLEOTIDE SEQUENCE [LARGE SCALE GENOMIC DNA]</scope>
    <source>
        <strain evidence="8">MSL47</strain>
    </source>
</reference>
<evidence type="ECO:0000256" key="5">
    <source>
        <dbReference type="ARBA" id="ARBA00023237"/>
    </source>
</evidence>
<feature type="domain" description="POTRA" evidence="6">
    <location>
        <begin position="31"/>
        <end position="102"/>
    </location>
</feature>
<evidence type="ECO:0000313" key="7">
    <source>
        <dbReference type="EMBL" id="SNY24253.1"/>
    </source>
</evidence>
<keyword evidence="5" id="KW-0998">Cell outer membrane</keyword>
<proteinExistence type="predicted"/>
<dbReference type="Pfam" id="PF07244">
    <property type="entry name" value="POTRA"/>
    <property type="match status" value="3"/>
</dbReference>
<dbReference type="PANTHER" id="PTHR12815">
    <property type="entry name" value="SORTING AND ASSEMBLY MACHINERY SAMM50 PROTEIN FAMILY MEMBER"/>
    <property type="match status" value="1"/>
</dbReference>
<feature type="domain" description="POTRA" evidence="6">
    <location>
        <begin position="103"/>
        <end position="177"/>
    </location>
</feature>
<dbReference type="OrthoDB" id="9776356at2"/>
<dbReference type="InterPro" id="IPR000184">
    <property type="entry name" value="Bac_surfAg_D15"/>
</dbReference>
<keyword evidence="4" id="KW-0472">Membrane</keyword>
<evidence type="ECO:0000256" key="1">
    <source>
        <dbReference type="ARBA" id="ARBA00004370"/>
    </source>
</evidence>